<keyword evidence="6" id="KW-0963">Cytoplasm</keyword>
<comment type="function">
    <text evidence="6">Catalyzes two activities which are involved in the cyclic version of arginine biosynthesis: the synthesis of N-acetylglutamate from glutamate and acetyl-CoA as the acetyl donor, and of ornithine by transacetylation between N(2)-acetylornithine and glutamate.</text>
</comment>
<dbReference type="PANTHER" id="PTHR23100:SF0">
    <property type="entry name" value="ARGININE BIOSYNTHESIS BIFUNCTIONAL PROTEIN ARGJ, MITOCHONDRIAL"/>
    <property type="match status" value="1"/>
</dbReference>
<evidence type="ECO:0000256" key="6">
    <source>
        <dbReference type="HAMAP-Rule" id="MF_01106"/>
    </source>
</evidence>
<keyword evidence="5 6" id="KW-0012">Acyltransferase</keyword>
<evidence type="ECO:0000256" key="2">
    <source>
        <dbReference type="ARBA" id="ARBA00011475"/>
    </source>
</evidence>
<dbReference type="InterPro" id="IPR042195">
    <property type="entry name" value="ArgJ_beta_C"/>
</dbReference>
<organism evidence="7 8">
    <name type="scientific">Candidatus Doriopsillibacter californiensis</name>
    <dbReference type="NCBI Taxonomy" id="2970740"/>
    <lineage>
        <taxon>Bacteria</taxon>
        <taxon>Pseudomonadati</taxon>
        <taxon>Pseudomonadota</taxon>
        <taxon>Gammaproteobacteria</taxon>
        <taxon>Candidatus Tethybacterales</taxon>
        <taxon>Candidatus Persebacteraceae</taxon>
        <taxon>Candidatus Doriopsillibacter</taxon>
    </lineage>
</organism>
<keyword evidence="6" id="KW-0511">Multifunctional enzyme</keyword>
<evidence type="ECO:0000256" key="3">
    <source>
        <dbReference type="ARBA" id="ARBA00022679"/>
    </source>
</evidence>
<feature type="site" description="Involved in the stabilization of negative charge on the oxyanion by the formation of the oxyanion hole" evidence="6">
    <location>
        <position position="120"/>
    </location>
</feature>
<comment type="catalytic activity">
    <reaction evidence="6">
        <text>L-glutamate + acetyl-CoA = N-acetyl-L-glutamate + CoA + H(+)</text>
        <dbReference type="Rhea" id="RHEA:24292"/>
        <dbReference type="ChEBI" id="CHEBI:15378"/>
        <dbReference type="ChEBI" id="CHEBI:29985"/>
        <dbReference type="ChEBI" id="CHEBI:44337"/>
        <dbReference type="ChEBI" id="CHEBI:57287"/>
        <dbReference type="ChEBI" id="CHEBI:57288"/>
        <dbReference type="EC" id="2.3.1.1"/>
    </reaction>
</comment>
<dbReference type="NCBIfam" id="NF003802">
    <property type="entry name" value="PRK05388.1"/>
    <property type="match status" value="1"/>
</dbReference>
<dbReference type="EMBL" id="JANQAO010000001">
    <property type="protein sequence ID" value="MDM5147102.1"/>
    <property type="molecule type" value="Genomic_DNA"/>
</dbReference>
<dbReference type="Pfam" id="PF01960">
    <property type="entry name" value="ArgJ"/>
    <property type="match status" value="1"/>
</dbReference>
<evidence type="ECO:0000313" key="7">
    <source>
        <dbReference type="EMBL" id="MDM5147102.1"/>
    </source>
</evidence>
<evidence type="ECO:0000256" key="1">
    <source>
        <dbReference type="ARBA" id="ARBA00006774"/>
    </source>
</evidence>
<dbReference type="GO" id="GO:0004358">
    <property type="term" value="F:L-glutamate N-acetyltransferase activity, acting on acetyl-L-ornithine as donor"/>
    <property type="evidence" value="ECO:0007669"/>
    <property type="project" value="UniProtKB-EC"/>
</dbReference>
<feature type="binding site" evidence="6">
    <location>
        <position position="193"/>
    </location>
    <ligand>
        <name>substrate</name>
    </ligand>
</feature>
<protein>
    <recommendedName>
        <fullName evidence="6">Arginine biosynthesis bifunctional protein ArgJ</fullName>
    </recommendedName>
    <domain>
        <recommendedName>
            <fullName evidence="6">Glutamate N-acetyltransferase</fullName>
            <ecNumber evidence="6">2.3.1.35</ecNumber>
        </recommendedName>
        <alternativeName>
            <fullName evidence="6">Ornithine acetyltransferase</fullName>
            <shortName evidence="6">OATase</shortName>
        </alternativeName>
        <alternativeName>
            <fullName evidence="6">Ornithine transacetylase</fullName>
        </alternativeName>
    </domain>
    <domain>
        <recommendedName>
            <fullName evidence="6">Amino-acid acetyltransferase</fullName>
            <ecNumber evidence="6">2.3.1.1</ecNumber>
        </recommendedName>
        <alternativeName>
            <fullName evidence="6">N-acetylglutamate synthase</fullName>
            <shortName evidence="6">AGSase</shortName>
        </alternativeName>
    </domain>
    <component>
        <recommendedName>
            <fullName evidence="6">Arginine biosynthesis bifunctional protein ArgJ alpha chain</fullName>
        </recommendedName>
    </component>
    <component>
        <recommendedName>
            <fullName evidence="6">Arginine biosynthesis bifunctional protein ArgJ beta chain</fullName>
        </recommendedName>
    </component>
</protein>
<proteinExistence type="inferred from homology"/>
<comment type="similarity">
    <text evidence="1 6">Belongs to the ArgJ family.</text>
</comment>
<feature type="chain" id="PRO_5044918444" description="Arginine biosynthesis bifunctional protein ArgJ beta chain" evidence="6">
    <location>
        <begin position="193"/>
        <end position="400"/>
    </location>
</feature>
<dbReference type="SUPFAM" id="SSF56266">
    <property type="entry name" value="DmpA/ArgJ-like"/>
    <property type="match status" value="1"/>
</dbReference>
<keyword evidence="6" id="KW-0055">Arginine biosynthesis</keyword>
<dbReference type="Proteomes" id="UP001168167">
    <property type="component" value="Unassembled WGS sequence"/>
</dbReference>
<comment type="caution">
    <text evidence="7">The sequence shown here is derived from an EMBL/GenBank/DDBJ whole genome shotgun (WGS) entry which is preliminary data.</text>
</comment>
<evidence type="ECO:0000313" key="8">
    <source>
        <dbReference type="Proteomes" id="UP001168167"/>
    </source>
</evidence>
<dbReference type="Gene3D" id="3.60.70.12">
    <property type="entry name" value="L-amino peptidase D-ALA esterase/amidase"/>
    <property type="match status" value="1"/>
</dbReference>
<feature type="binding site" evidence="6">
    <location>
        <position position="395"/>
    </location>
    <ligand>
        <name>substrate</name>
    </ligand>
</feature>
<dbReference type="HAMAP" id="MF_01106">
    <property type="entry name" value="ArgJ"/>
    <property type="match status" value="1"/>
</dbReference>
<keyword evidence="6" id="KW-0028">Amino-acid biosynthesis</keyword>
<dbReference type="NCBIfam" id="TIGR00120">
    <property type="entry name" value="ArgJ"/>
    <property type="match status" value="1"/>
</dbReference>
<gene>
    <name evidence="6 7" type="primary">argJ</name>
    <name evidence="7" type="ORF">NQX30_01735</name>
</gene>
<feature type="site" description="Involved in the stabilization of negative charge on the oxyanion by the formation of the oxyanion hole" evidence="6">
    <location>
        <position position="119"/>
    </location>
</feature>
<comment type="pathway">
    <text evidence="6">Amino-acid biosynthesis; L-arginine biosynthesis; L-ornithine and N-acetyl-L-glutamate from L-glutamate and N(2)-acetyl-L-ornithine (cyclic): step 1/1.</text>
</comment>
<keyword evidence="4 6" id="KW-0068">Autocatalytic cleavage</keyword>
<evidence type="ECO:0000256" key="5">
    <source>
        <dbReference type="ARBA" id="ARBA00023315"/>
    </source>
</evidence>
<comment type="subunit">
    <text evidence="2 6">Heterotetramer of two alpha and two beta chains.</text>
</comment>
<reference evidence="7" key="1">
    <citation type="submission" date="2022-08" db="EMBL/GenBank/DDBJ databases">
        <authorList>
            <person name="Dzunkova M."/>
            <person name="La Clair J."/>
            <person name="Tyml T."/>
            <person name="Doud D."/>
            <person name="Schulz F."/>
            <person name="Piquer S."/>
            <person name="Porcel Sanchis D."/>
            <person name="Osborn A."/>
            <person name="Robinson D."/>
            <person name="Louie K.B."/>
            <person name="Bowen B.P."/>
            <person name="Bowers R."/>
            <person name="Lee J."/>
            <person name="Arnau Llombart V."/>
            <person name="Diaz Villanueva W."/>
            <person name="Gosliner T."/>
            <person name="Northen T."/>
            <person name="Cheng J.-F."/>
            <person name="Burkart M.D."/>
            <person name="Woyke T."/>
        </authorList>
    </citation>
    <scope>NUCLEOTIDE SEQUENCE</scope>
    <source>
        <strain evidence="7">Df01</strain>
    </source>
</reference>
<keyword evidence="3 6" id="KW-0808">Transferase</keyword>
<dbReference type="Gene3D" id="3.10.20.340">
    <property type="entry name" value="ArgJ beta chain, C-terminal domain"/>
    <property type="match status" value="1"/>
</dbReference>
<feature type="binding site" evidence="6">
    <location>
        <position position="156"/>
    </location>
    <ligand>
        <name>substrate</name>
    </ligand>
</feature>
<comment type="catalytic activity">
    <reaction evidence="6">
        <text>N(2)-acetyl-L-ornithine + L-glutamate = N-acetyl-L-glutamate + L-ornithine</text>
        <dbReference type="Rhea" id="RHEA:15349"/>
        <dbReference type="ChEBI" id="CHEBI:29985"/>
        <dbReference type="ChEBI" id="CHEBI:44337"/>
        <dbReference type="ChEBI" id="CHEBI:46911"/>
        <dbReference type="ChEBI" id="CHEBI:57805"/>
        <dbReference type="EC" id="2.3.1.35"/>
    </reaction>
</comment>
<evidence type="ECO:0000256" key="4">
    <source>
        <dbReference type="ARBA" id="ARBA00022813"/>
    </source>
</evidence>
<dbReference type="EC" id="2.3.1.35" evidence="6"/>
<reference evidence="7" key="2">
    <citation type="journal article" date="2023" name="Microbiome">
        <title>Synthase-selected sorting approach identifies a beta-lactone synthase in a nudibranch symbiotic bacterium.</title>
        <authorList>
            <person name="Dzunkova M."/>
            <person name="La Clair J.J."/>
            <person name="Tyml T."/>
            <person name="Doud D."/>
            <person name="Schulz F."/>
            <person name="Piquer-Esteban S."/>
            <person name="Porcel Sanchis D."/>
            <person name="Osborn A."/>
            <person name="Robinson D."/>
            <person name="Louie K.B."/>
            <person name="Bowen B.P."/>
            <person name="Bowers R.M."/>
            <person name="Lee J."/>
            <person name="Arnau V."/>
            <person name="Diaz-Villanueva W."/>
            <person name="Stepanauskas R."/>
            <person name="Gosliner T."/>
            <person name="Date S.V."/>
            <person name="Northen T.R."/>
            <person name="Cheng J.F."/>
            <person name="Burkart M.D."/>
            <person name="Woyke T."/>
        </authorList>
    </citation>
    <scope>NUCLEOTIDE SEQUENCE</scope>
    <source>
        <strain evidence="7">Df01</strain>
    </source>
</reference>
<feature type="active site" description="Nucleophile" evidence="6">
    <location>
        <position position="193"/>
    </location>
</feature>
<feature type="chain" id="PRO_5044918445" description="Arginine biosynthesis bifunctional protein ArgJ alpha chain" evidence="6">
    <location>
        <begin position="1"/>
        <end position="192"/>
    </location>
</feature>
<comment type="subcellular location">
    <subcellularLocation>
        <location evidence="6">Cytoplasm</location>
    </subcellularLocation>
</comment>
<dbReference type="InterPro" id="IPR002813">
    <property type="entry name" value="Arg_biosynth_ArgJ"/>
</dbReference>
<keyword evidence="8" id="KW-1185">Reference proteome</keyword>
<dbReference type="PANTHER" id="PTHR23100">
    <property type="entry name" value="ARGININE BIOSYNTHESIS BIFUNCTIONAL PROTEIN ARGJ"/>
    <property type="match status" value="1"/>
</dbReference>
<sequence length="400" mass="41907">MAVNLSPPSVLEPIAGVRLASTRAIKSKNRDDLTVLAIDAGATVSGVFTQNRYPAPPVQVCRTHLGVDKTNGDIRGLAINAGIANAGTLGRGLHDAQESCRLLANLLGCEARQILPFSTGVIMEPLPMENYARGLQRCAGKLIHDNWLAAASAIMTTDTVTKGISRQVQINGNTITVTGIAKGSGMIHPNMATMLAFVATDAAIPAPLLAQWQRDIVDDTFNAISVDGDTSTNDSFMLIATGKAGDGNHTVVRDAIAGVCAHLAECIVRDGEGASKLVTIRVYGGSDKETCLRVARAVACSPLVKTALAAGDANVGRFLMAIGNAGGNFVPDCVTMHVDSTPVLFNGGLHSEYCEEKTAAVLAMDEIMIVIGLGKGAYEATLKTCDLTARYIEINAAYRS</sequence>
<dbReference type="EC" id="2.3.1.1" evidence="6"/>
<comment type="pathway">
    <text evidence="6">Amino-acid biosynthesis; L-arginine biosynthesis; N(2)-acetyl-L-ornithine from L-glutamate: step 1/4.</text>
</comment>
<name>A0ABT7QK66_9GAMM</name>
<feature type="binding site" evidence="6">
    <location>
        <position position="272"/>
    </location>
    <ligand>
        <name>substrate</name>
    </ligand>
</feature>
<feature type="site" description="Cleavage; by autolysis" evidence="6">
    <location>
        <begin position="192"/>
        <end position="193"/>
    </location>
</feature>
<dbReference type="CDD" id="cd02152">
    <property type="entry name" value="OAT"/>
    <property type="match status" value="1"/>
</dbReference>
<feature type="binding site" evidence="6">
    <location>
        <position position="182"/>
    </location>
    <ligand>
        <name>substrate</name>
    </ligand>
</feature>
<feature type="binding site" evidence="6">
    <location>
        <position position="400"/>
    </location>
    <ligand>
        <name>substrate</name>
    </ligand>
</feature>
<accession>A0ABT7QK66</accession>
<dbReference type="InterPro" id="IPR016117">
    <property type="entry name" value="ArgJ-like_dom_sf"/>
</dbReference>